<keyword evidence="1" id="KW-0560">Oxidoreductase</keyword>
<dbReference type="AlphaFoldDB" id="A0A852ZZU6"/>
<proteinExistence type="predicted"/>
<dbReference type="SUPFAM" id="SSF51735">
    <property type="entry name" value="NAD(P)-binding Rossmann-fold domains"/>
    <property type="match status" value="1"/>
</dbReference>
<evidence type="ECO:0000313" key="2">
    <source>
        <dbReference type="EMBL" id="NYI06740.1"/>
    </source>
</evidence>
<reference evidence="2 3" key="1">
    <citation type="submission" date="2020-07" db="EMBL/GenBank/DDBJ databases">
        <title>Sequencing the genomes of 1000 actinobacteria strains.</title>
        <authorList>
            <person name="Klenk H.-P."/>
        </authorList>
    </citation>
    <scope>NUCLEOTIDE SEQUENCE [LARGE SCALE GENOMIC DNA]</scope>
    <source>
        <strain evidence="2 3">DSM 42178</strain>
    </source>
</reference>
<comment type="caution">
    <text evidence="2">The sequence shown here is derived from an EMBL/GenBank/DDBJ whole genome shotgun (WGS) entry which is preliminary data.</text>
</comment>
<dbReference type="GO" id="GO:0016491">
    <property type="term" value="F:oxidoreductase activity"/>
    <property type="evidence" value="ECO:0007669"/>
    <property type="project" value="UniProtKB-KW"/>
</dbReference>
<accession>A0A852ZZU6</accession>
<dbReference type="RefSeq" id="WP_179815273.1">
    <property type="nucleotide sequence ID" value="NZ_JACBZD010000001.1"/>
</dbReference>
<dbReference type="InterPro" id="IPR052228">
    <property type="entry name" value="Sec_Metab_Biosynth_Oxidored"/>
</dbReference>
<dbReference type="Proteomes" id="UP000567795">
    <property type="component" value="Unassembled WGS sequence"/>
</dbReference>
<name>A0A852ZZU6_9ACTN</name>
<dbReference type="EMBL" id="JACBZD010000001">
    <property type="protein sequence ID" value="NYI06740.1"/>
    <property type="molecule type" value="Genomic_DNA"/>
</dbReference>
<organism evidence="2 3">
    <name type="scientific">Allostreptomyces psammosilenae</name>
    <dbReference type="NCBI Taxonomy" id="1892865"/>
    <lineage>
        <taxon>Bacteria</taxon>
        <taxon>Bacillati</taxon>
        <taxon>Actinomycetota</taxon>
        <taxon>Actinomycetes</taxon>
        <taxon>Kitasatosporales</taxon>
        <taxon>Streptomycetaceae</taxon>
        <taxon>Allostreptomyces</taxon>
    </lineage>
</organism>
<gene>
    <name evidence="2" type="ORF">FHU37_003683</name>
</gene>
<dbReference type="InterPro" id="IPR036291">
    <property type="entry name" value="NAD(P)-bd_dom_sf"/>
</dbReference>
<evidence type="ECO:0000313" key="3">
    <source>
        <dbReference type="Proteomes" id="UP000567795"/>
    </source>
</evidence>
<evidence type="ECO:0000256" key="1">
    <source>
        <dbReference type="ARBA" id="ARBA00023002"/>
    </source>
</evidence>
<sequence>MGTYLISGGTDGIGRALAVTYLRDGHTVVVVGRSAAKFQALLRQAGLAPDSDRAHFFPADLRLVRENRRVVEAFTSRFEALDALVLCAAYVHRRRVVTEEGFEHTFALYYLSRYVLTMGLADRLSAAELPVVLNTSVPGARRDAIRWDDLQLTRSFRWRTANQLSRRANELLGLTLARRHPAGRIRHVLYSPGFVRSSFAGEVSRLERALITGLARVTRTPTPDRAIAPILDLVAAPGTEPVAAYDRGRPVPLTITPADQAEADRLHATTERLLEPWR</sequence>
<dbReference type="Pfam" id="PF00106">
    <property type="entry name" value="adh_short"/>
    <property type="match status" value="1"/>
</dbReference>
<dbReference type="InterPro" id="IPR002347">
    <property type="entry name" value="SDR_fam"/>
</dbReference>
<dbReference type="PANTHER" id="PTHR47534">
    <property type="entry name" value="YALI0E05731P"/>
    <property type="match status" value="1"/>
</dbReference>
<protein>
    <submittedName>
        <fullName evidence="2">NAD(P)-dependent dehydrogenase (Short-subunit alcohol dehydrogenase family)</fullName>
    </submittedName>
</protein>
<dbReference type="PANTHER" id="PTHR47534:SF3">
    <property type="entry name" value="ALCOHOL DEHYDROGENASE-LIKE C-TERMINAL DOMAIN-CONTAINING PROTEIN"/>
    <property type="match status" value="1"/>
</dbReference>
<dbReference type="Gene3D" id="3.40.50.720">
    <property type="entry name" value="NAD(P)-binding Rossmann-like Domain"/>
    <property type="match status" value="1"/>
</dbReference>
<keyword evidence="3" id="KW-1185">Reference proteome</keyword>